<sequence>MPAIACFVAVERRVATRGGRPLVASAVVHDPVVRSSGAFVPGQPGPGDAVIINVPRTAFSHVGGSGINSASWNPTLVVNIPADSVAGLYSGTVNHSVT</sequence>
<name>A0A927MW38_9ACTN</name>
<reference evidence="1" key="1">
    <citation type="submission" date="2020-10" db="EMBL/GenBank/DDBJ databases">
        <title>Sequencing the genomes of 1000 actinobacteria strains.</title>
        <authorList>
            <person name="Klenk H.-P."/>
        </authorList>
    </citation>
    <scope>NUCLEOTIDE SEQUENCE</scope>
    <source>
        <strain evidence="1">DSM 45354</strain>
    </source>
</reference>
<accession>A0A927MW38</accession>
<proteinExistence type="predicted"/>
<dbReference type="AlphaFoldDB" id="A0A927MW38"/>
<evidence type="ECO:0000313" key="2">
    <source>
        <dbReference type="Proteomes" id="UP000638648"/>
    </source>
</evidence>
<dbReference type="Proteomes" id="UP000638648">
    <property type="component" value="Unassembled WGS sequence"/>
</dbReference>
<keyword evidence="2" id="KW-1185">Reference proteome</keyword>
<evidence type="ECO:0000313" key="1">
    <source>
        <dbReference type="EMBL" id="MBE1607357.1"/>
    </source>
</evidence>
<protein>
    <submittedName>
        <fullName evidence="1">Uncharacterized protein</fullName>
    </submittedName>
</protein>
<dbReference type="RefSeq" id="WP_192751316.1">
    <property type="nucleotide sequence ID" value="NZ_BAABJL010000197.1"/>
</dbReference>
<gene>
    <name evidence="1" type="ORF">HEB94_004205</name>
</gene>
<organism evidence="1 2">
    <name type="scientific">Actinopolymorpha pittospori</name>
    <dbReference type="NCBI Taxonomy" id="648752"/>
    <lineage>
        <taxon>Bacteria</taxon>
        <taxon>Bacillati</taxon>
        <taxon>Actinomycetota</taxon>
        <taxon>Actinomycetes</taxon>
        <taxon>Propionibacteriales</taxon>
        <taxon>Actinopolymorphaceae</taxon>
        <taxon>Actinopolymorpha</taxon>
    </lineage>
</organism>
<dbReference type="EMBL" id="JADBEM010000001">
    <property type="protein sequence ID" value="MBE1607357.1"/>
    <property type="molecule type" value="Genomic_DNA"/>
</dbReference>
<comment type="caution">
    <text evidence="1">The sequence shown here is derived from an EMBL/GenBank/DDBJ whole genome shotgun (WGS) entry which is preliminary data.</text>
</comment>